<sequence length="418" mass="48320">MAGPKLQQDIAAIILRWRLFRYVYMTDIAKMFRQIRMHRDDADYQRILWRPPASLLIRLYRLLTVTYGQKPSPFLAQHCLLQFACDECKYFPDAVSIIEESTYVDDVLFGADDLRSLLEKRKQLVGLMNRGCFPLRKWAANSPELLTDIPEDQRESSDYPINRDDTLKILGLSWSPHDDSFTFVISPYGVTVHTKRSILSFIARLYDPLGWASPIVIAAKMLMQELWLRKIDWDSPIPDDLLPHWINYYTDLPHISEIRIPRWTGMRQDKLEVELHGFADASIRAYAAVVYLRIVHSTTNIQVTLLAAKTKVAPLKTVSVPRLELNAIVLLTRLLDWVRNSLRFPRASLFGWTDSQIALAWIQQHPSRWTSYVANRVSEVQTRLPSVRWQHVRTHDNPADCALAALPLSISYTMNYGG</sequence>
<dbReference type="AlphaFoldDB" id="A0A6J1QRD6"/>
<dbReference type="SUPFAM" id="SSF56672">
    <property type="entry name" value="DNA/RNA polymerases"/>
    <property type="match status" value="1"/>
</dbReference>
<dbReference type="GO" id="GO:0003676">
    <property type="term" value="F:nucleic acid binding"/>
    <property type="evidence" value="ECO:0007669"/>
    <property type="project" value="InterPro"/>
</dbReference>
<reference evidence="2" key="1">
    <citation type="submission" date="2025-08" db="UniProtKB">
        <authorList>
            <consortium name="RefSeq"/>
        </authorList>
    </citation>
    <scope>IDENTIFICATION</scope>
    <source>
        <tissue evidence="2">Whole body</tissue>
    </source>
</reference>
<dbReference type="Pfam" id="PF05380">
    <property type="entry name" value="Peptidase_A17"/>
    <property type="match status" value="1"/>
</dbReference>
<dbReference type="RefSeq" id="XP_024885034.1">
    <property type="nucleotide sequence ID" value="XM_025029266.1"/>
</dbReference>
<name>A0A6J1QRD6_9HYME</name>
<dbReference type="PANTHER" id="PTHR47331">
    <property type="entry name" value="PHD-TYPE DOMAIN-CONTAINING PROTEIN"/>
    <property type="match status" value="1"/>
</dbReference>
<dbReference type="Proteomes" id="UP000504618">
    <property type="component" value="Unplaced"/>
</dbReference>
<proteinExistence type="predicted"/>
<gene>
    <name evidence="2" type="primary">LOC112463086</name>
</gene>
<dbReference type="OrthoDB" id="7697913at2759"/>
<organism evidence="1 2">
    <name type="scientific">Temnothorax curvispinosus</name>
    <dbReference type="NCBI Taxonomy" id="300111"/>
    <lineage>
        <taxon>Eukaryota</taxon>
        <taxon>Metazoa</taxon>
        <taxon>Ecdysozoa</taxon>
        <taxon>Arthropoda</taxon>
        <taxon>Hexapoda</taxon>
        <taxon>Insecta</taxon>
        <taxon>Pterygota</taxon>
        <taxon>Neoptera</taxon>
        <taxon>Endopterygota</taxon>
        <taxon>Hymenoptera</taxon>
        <taxon>Apocrita</taxon>
        <taxon>Aculeata</taxon>
        <taxon>Formicoidea</taxon>
        <taxon>Formicidae</taxon>
        <taxon>Myrmicinae</taxon>
        <taxon>Temnothorax</taxon>
    </lineage>
</organism>
<evidence type="ECO:0000313" key="1">
    <source>
        <dbReference type="Proteomes" id="UP000504618"/>
    </source>
</evidence>
<dbReference type="Gene3D" id="3.30.420.10">
    <property type="entry name" value="Ribonuclease H-like superfamily/Ribonuclease H"/>
    <property type="match status" value="1"/>
</dbReference>
<accession>A0A6J1QRD6</accession>
<dbReference type="InterPro" id="IPR036397">
    <property type="entry name" value="RNaseH_sf"/>
</dbReference>
<keyword evidence="1" id="KW-1185">Reference proteome</keyword>
<evidence type="ECO:0000313" key="2">
    <source>
        <dbReference type="RefSeq" id="XP_024885034.1"/>
    </source>
</evidence>
<dbReference type="InterPro" id="IPR008042">
    <property type="entry name" value="Retrotrans_Pao"/>
</dbReference>
<dbReference type="InterPro" id="IPR043502">
    <property type="entry name" value="DNA/RNA_pol_sf"/>
</dbReference>
<dbReference type="GeneID" id="112463086"/>
<dbReference type="GO" id="GO:0071897">
    <property type="term" value="P:DNA biosynthetic process"/>
    <property type="evidence" value="ECO:0007669"/>
    <property type="project" value="UniProtKB-ARBA"/>
</dbReference>
<protein>
    <submittedName>
        <fullName evidence="2">Uncharacterized protein LOC112463086</fullName>
    </submittedName>
</protein>